<keyword evidence="2" id="KW-1185">Reference proteome</keyword>
<organism evidence="2 3">
    <name type="scientific">Frankliniella occidentalis</name>
    <name type="common">Western flower thrips</name>
    <name type="synonym">Euthrips occidentalis</name>
    <dbReference type="NCBI Taxonomy" id="133901"/>
    <lineage>
        <taxon>Eukaryota</taxon>
        <taxon>Metazoa</taxon>
        <taxon>Ecdysozoa</taxon>
        <taxon>Arthropoda</taxon>
        <taxon>Hexapoda</taxon>
        <taxon>Insecta</taxon>
        <taxon>Pterygota</taxon>
        <taxon>Neoptera</taxon>
        <taxon>Paraneoptera</taxon>
        <taxon>Thysanoptera</taxon>
        <taxon>Terebrantia</taxon>
        <taxon>Thripoidea</taxon>
        <taxon>Thripidae</taxon>
        <taxon>Frankliniella</taxon>
    </lineage>
</organism>
<sequence>MSRKEDMSANTYDNMNDQQEQNNNVEIETKIKHKENLAGQNNETSDFNESVVNQDMQTPIEKISVRGGSKEVRANECCTSDKLSNGRESQKSKYIKRHPWITEEFLEMVEHRDELRLKLRNNSSNVLLKKEFALLRNRTAALRRKLKLAYQMYLEEL</sequence>
<name>A0A6J1S0Z3_FRAOC</name>
<dbReference type="GeneID" id="113204043"/>
<proteinExistence type="predicted"/>
<evidence type="ECO:0000313" key="2">
    <source>
        <dbReference type="Proteomes" id="UP000504606"/>
    </source>
</evidence>
<evidence type="ECO:0000256" key="1">
    <source>
        <dbReference type="SAM" id="MobiDB-lite"/>
    </source>
</evidence>
<accession>A0A6J1S0Z3</accession>
<feature type="compositionally biased region" description="Polar residues" evidence="1">
    <location>
        <begin position="38"/>
        <end position="57"/>
    </location>
</feature>
<gene>
    <name evidence="3" type="primary">LOC113204043</name>
</gene>
<dbReference type="Proteomes" id="UP000504606">
    <property type="component" value="Unplaced"/>
</dbReference>
<protein>
    <submittedName>
        <fullName evidence="3">Uncharacterized protein LOC113204043</fullName>
    </submittedName>
</protein>
<feature type="region of interest" description="Disordered" evidence="1">
    <location>
        <begin position="34"/>
        <end position="67"/>
    </location>
</feature>
<dbReference type="KEGG" id="foc:113204043"/>
<evidence type="ECO:0000313" key="3">
    <source>
        <dbReference type="RefSeq" id="XP_026274829.1"/>
    </source>
</evidence>
<dbReference type="RefSeq" id="XP_026274829.1">
    <property type="nucleotide sequence ID" value="XM_026419044.2"/>
</dbReference>
<dbReference type="AlphaFoldDB" id="A0A6J1S0Z3"/>
<feature type="region of interest" description="Disordered" evidence="1">
    <location>
        <begin position="1"/>
        <end position="22"/>
    </location>
</feature>
<reference evidence="3" key="1">
    <citation type="submission" date="2025-08" db="UniProtKB">
        <authorList>
            <consortium name="RefSeq"/>
        </authorList>
    </citation>
    <scope>IDENTIFICATION</scope>
    <source>
        <tissue evidence="3">Whole organism</tissue>
    </source>
</reference>